<organism evidence="1 2">
    <name type="scientific">Lupinus luteus</name>
    <name type="common">European yellow lupine</name>
    <dbReference type="NCBI Taxonomy" id="3873"/>
    <lineage>
        <taxon>Eukaryota</taxon>
        <taxon>Viridiplantae</taxon>
        <taxon>Streptophyta</taxon>
        <taxon>Embryophyta</taxon>
        <taxon>Tracheophyta</taxon>
        <taxon>Spermatophyta</taxon>
        <taxon>Magnoliopsida</taxon>
        <taxon>eudicotyledons</taxon>
        <taxon>Gunneridae</taxon>
        <taxon>Pentapetalae</taxon>
        <taxon>rosids</taxon>
        <taxon>fabids</taxon>
        <taxon>Fabales</taxon>
        <taxon>Fabaceae</taxon>
        <taxon>Papilionoideae</taxon>
        <taxon>50 kb inversion clade</taxon>
        <taxon>genistoids sensu lato</taxon>
        <taxon>core genistoids</taxon>
        <taxon>Genisteae</taxon>
        <taxon>Lupinus</taxon>
    </lineage>
</organism>
<gene>
    <name evidence="1" type="ORF">LLUT_LOCUS1452</name>
</gene>
<keyword evidence="2" id="KW-1185">Reference proteome</keyword>
<sequence>MKDLQSNSSQQMSSMVIHMVSSNRRQSCPSRKHPHVCGTNSPNGYFFHPQGSNPRPCLREINHVQLEPTSVCI</sequence>
<protein>
    <submittedName>
        <fullName evidence="1">Uncharacterized protein</fullName>
    </submittedName>
</protein>
<dbReference type="Proteomes" id="UP001497480">
    <property type="component" value="Unassembled WGS sequence"/>
</dbReference>
<comment type="caution">
    <text evidence="1">The sequence shown here is derived from an EMBL/GenBank/DDBJ whole genome shotgun (WGS) entry which is preliminary data.</text>
</comment>
<accession>A0AAV1VU09</accession>
<reference evidence="1 2" key="1">
    <citation type="submission" date="2024-03" db="EMBL/GenBank/DDBJ databases">
        <authorList>
            <person name="Martinez-Hernandez J."/>
        </authorList>
    </citation>
    <scope>NUCLEOTIDE SEQUENCE [LARGE SCALE GENOMIC DNA]</scope>
</reference>
<name>A0AAV1VU09_LUPLU</name>
<evidence type="ECO:0000313" key="1">
    <source>
        <dbReference type="EMBL" id="CAL0300392.1"/>
    </source>
</evidence>
<evidence type="ECO:0000313" key="2">
    <source>
        <dbReference type="Proteomes" id="UP001497480"/>
    </source>
</evidence>
<dbReference type="EMBL" id="CAXHTB010000001">
    <property type="protein sequence ID" value="CAL0300392.1"/>
    <property type="molecule type" value="Genomic_DNA"/>
</dbReference>
<proteinExistence type="predicted"/>
<dbReference type="AlphaFoldDB" id="A0AAV1VU09"/>